<protein>
    <submittedName>
        <fullName evidence="1">Uncharacterized protein</fullName>
    </submittedName>
</protein>
<dbReference type="EMBL" id="KN832880">
    <property type="protein sequence ID" value="KIM98679.1"/>
    <property type="molecule type" value="Genomic_DNA"/>
</dbReference>
<dbReference type="AlphaFoldDB" id="A0A0C3H5W6"/>
<dbReference type="HOGENOM" id="CLU_2210743_0_0_1"/>
<accession>A0A0C3H5W6</accession>
<organism evidence="1 2">
    <name type="scientific">Oidiodendron maius (strain Zn)</name>
    <dbReference type="NCBI Taxonomy" id="913774"/>
    <lineage>
        <taxon>Eukaryota</taxon>
        <taxon>Fungi</taxon>
        <taxon>Dikarya</taxon>
        <taxon>Ascomycota</taxon>
        <taxon>Pezizomycotina</taxon>
        <taxon>Leotiomycetes</taxon>
        <taxon>Leotiomycetes incertae sedis</taxon>
        <taxon>Myxotrichaceae</taxon>
        <taxon>Oidiodendron</taxon>
    </lineage>
</organism>
<dbReference type="Proteomes" id="UP000054321">
    <property type="component" value="Unassembled WGS sequence"/>
</dbReference>
<reference evidence="1 2" key="1">
    <citation type="submission" date="2014-04" db="EMBL/GenBank/DDBJ databases">
        <authorList>
            <consortium name="DOE Joint Genome Institute"/>
            <person name="Kuo A."/>
            <person name="Martino E."/>
            <person name="Perotto S."/>
            <person name="Kohler A."/>
            <person name="Nagy L.G."/>
            <person name="Floudas D."/>
            <person name="Copeland A."/>
            <person name="Barry K.W."/>
            <person name="Cichocki N."/>
            <person name="Veneault-Fourrey C."/>
            <person name="LaButti K."/>
            <person name="Lindquist E.A."/>
            <person name="Lipzen A."/>
            <person name="Lundell T."/>
            <person name="Morin E."/>
            <person name="Murat C."/>
            <person name="Sun H."/>
            <person name="Tunlid A."/>
            <person name="Henrissat B."/>
            <person name="Grigoriev I.V."/>
            <person name="Hibbett D.S."/>
            <person name="Martin F."/>
            <person name="Nordberg H.P."/>
            <person name="Cantor M.N."/>
            <person name="Hua S.X."/>
        </authorList>
    </citation>
    <scope>NUCLEOTIDE SEQUENCE [LARGE SCALE GENOMIC DNA]</scope>
    <source>
        <strain evidence="1 2">Zn</strain>
    </source>
</reference>
<name>A0A0C3H5W6_OIDMZ</name>
<proteinExistence type="predicted"/>
<sequence length="107" mass="12716">MNAIFYSVYTKTFLLLWRILSVYRDLWPRPPYIVSHFNSSLNFYLTIENIVESPIDSVVIIFRPSLYPYLDSYVGTESLTSAPRFYLRTEITILLYYARPSLSRWLS</sequence>
<gene>
    <name evidence="1" type="ORF">OIDMADRAFT_20147</name>
</gene>
<reference evidence="2" key="2">
    <citation type="submission" date="2015-01" db="EMBL/GenBank/DDBJ databases">
        <title>Evolutionary Origins and Diversification of the Mycorrhizal Mutualists.</title>
        <authorList>
            <consortium name="DOE Joint Genome Institute"/>
            <consortium name="Mycorrhizal Genomics Consortium"/>
            <person name="Kohler A."/>
            <person name="Kuo A."/>
            <person name="Nagy L.G."/>
            <person name="Floudas D."/>
            <person name="Copeland A."/>
            <person name="Barry K.W."/>
            <person name="Cichocki N."/>
            <person name="Veneault-Fourrey C."/>
            <person name="LaButti K."/>
            <person name="Lindquist E.A."/>
            <person name="Lipzen A."/>
            <person name="Lundell T."/>
            <person name="Morin E."/>
            <person name="Murat C."/>
            <person name="Riley R."/>
            <person name="Ohm R."/>
            <person name="Sun H."/>
            <person name="Tunlid A."/>
            <person name="Henrissat B."/>
            <person name="Grigoriev I.V."/>
            <person name="Hibbett D.S."/>
            <person name="Martin F."/>
        </authorList>
    </citation>
    <scope>NUCLEOTIDE SEQUENCE [LARGE SCALE GENOMIC DNA]</scope>
    <source>
        <strain evidence="2">Zn</strain>
    </source>
</reference>
<evidence type="ECO:0000313" key="1">
    <source>
        <dbReference type="EMBL" id="KIM98679.1"/>
    </source>
</evidence>
<keyword evidence="2" id="KW-1185">Reference proteome</keyword>
<evidence type="ECO:0000313" key="2">
    <source>
        <dbReference type="Proteomes" id="UP000054321"/>
    </source>
</evidence>
<dbReference type="InParanoid" id="A0A0C3H5W6"/>